<dbReference type="Pfam" id="PF03747">
    <property type="entry name" value="ADP_ribosyl_GH"/>
    <property type="match status" value="1"/>
</dbReference>
<dbReference type="InterPro" id="IPR050792">
    <property type="entry name" value="ADP-ribosylglycohydrolase"/>
</dbReference>
<proteinExistence type="predicted"/>
<keyword evidence="2" id="KW-1185">Reference proteome</keyword>
<dbReference type="RefSeq" id="WP_204497580.1">
    <property type="nucleotide sequence ID" value="NZ_JAFBDR010000002.1"/>
</dbReference>
<gene>
    <name evidence="1" type="ORF">JOC48_000630</name>
</gene>
<reference evidence="1 2" key="1">
    <citation type="submission" date="2021-01" db="EMBL/GenBank/DDBJ databases">
        <title>Genomic Encyclopedia of Type Strains, Phase IV (KMG-IV): sequencing the most valuable type-strain genomes for metagenomic binning, comparative biology and taxonomic classification.</title>
        <authorList>
            <person name="Goeker M."/>
        </authorList>
    </citation>
    <scope>NUCLEOTIDE SEQUENCE [LARGE SCALE GENOMIC DNA]</scope>
    <source>
        <strain evidence="1 2">DSM 23711</strain>
    </source>
</reference>
<dbReference type="EMBL" id="JAFBDR010000002">
    <property type="protein sequence ID" value="MBM7570152.1"/>
    <property type="molecule type" value="Genomic_DNA"/>
</dbReference>
<comment type="caution">
    <text evidence="1">The sequence shown here is derived from an EMBL/GenBank/DDBJ whole genome shotgun (WGS) entry which is preliminary data.</text>
</comment>
<organism evidence="1 2">
    <name type="scientific">Aquibacillus albus</name>
    <dbReference type="NCBI Taxonomy" id="1168171"/>
    <lineage>
        <taxon>Bacteria</taxon>
        <taxon>Bacillati</taxon>
        <taxon>Bacillota</taxon>
        <taxon>Bacilli</taxon>
        <taxon>Bacillales</taxon>
        <taxon>Bacillaceae</taxon>
        <taxon>Aquibacillus</taxon>
    </lineage>
</organism>
<dbReference type="PANTHER" id="PTHR16222">
    <property type="entry name" value="ADP-RIBOSYLGLYCOHYDROLASE"/>
    <property type="match status" value="1"/>
</dbReference>
<dbReference type="InterPro" id="IPR036705">
    <property type="entry name" value="Ribosyl_crysJ1_sf"/>
</dbReference>
<dbReference type="SUPFAM" id="SSF101478">
    <property type="entry name" value="ADP-ribosylglycohydrolase"/>
    <property type="match status" value="1"/>
</dbReference>
<dbReference type="InterPro" id="IPR005502">
    <property type="entry name" value="Ribosyl_crysJ1"/>
</dbReference>
<dbReference type="PANTHER" id="PTHR16222:SF12">
    <property type="entry name" value="ADP-RIBOSYLGLYCOHYDROLASE-RELATED"/>
    <property type="match status" value="1"/>
</dbReference>
<sequence length="361" mass="40091">MKIKDKCMGAYIGAAIGDAMGGPVEAQHYKRIQKYAGEVKGLLPYGRPVSIIDLKPGYALHPDPGCITDDTFIRKDLTNFYLETKAPRTPQMLVDWLLENAELEEQWPDIMVEALYKVKNGEATAEDCGLTFKQGGGVGWWTPIAIIHAGNPKKAADQVRNLSRIWKAPLEQDLLAAKIAAIAEGVKEDATYESMVEAMFEQCGPLATQLLERAINIANKAENVWDLAEKFYQEALMPDHTMSPYKKINEYDPPIEVDAPMPERVEPIDYKEDGYTCCFFAEQIPLALAAFAYAKGNIESIPVSCNLGRDCDTTATIVGAWVGALHGESGLPTEWVDPVCEVNKREMDIRKLSEQICELEE</sequence>
<evidence type="ECO:0000313" key="1">
    <source>
        <dbReference type="EMBL" id="MBM7570152.1"/>
    </source>
</evidence>
<evidence type="ECO:0000313" key="2">
    <source>
        <dbReference type="Proteomes" id="UP001296943"/>
    </source>
</evidence>
<protein>
    <submittedName>
        <fullName evidence="1">ADP-ribosylglycohydrolase</fullName>
    </submittedName>
</protein>
<dbReference type="Proteomes" id="UP001296943">
    <property type="component" value="Unassembled WGS sequence"/>
</dbReference>
<accession>A0ABS2MW90</accession>
<name>A0ABS2MW90_9BACI</name>
<dbReference type="Gene3D" id="1.10.4080.10">
    <property type="entry name" value="ADP-ribosylation/Crystallin J1"/>
    <property type="match status" value="1"/>
</dbReference>